<evidence type="ECO:0000313" key="1">
    <source>
        <dbReference type="EMBL" id="KKK67182.1"/>
    </source>
</evidence>
<protein>
    <submittedName>
        <fullName evidence="1">Uncharacterized protein</fullName>
    </submittedName>
</protein>
<sequence length="36" mass="3832">MSAIAMPGARPLPHRRSEAAILVGVLLVIYLTLSLT</sequence>
<accession>A0A0F8XDA6</accession>
<dbReference type="EMBL" id="LAZR01059732">
    <property type="protein sequence ID" value="KKK67182.1"/>
    <property type="molecule type" value="Genomic_DNA"/>
</dbReference>
<comment type="caution">
    <text evidence="1">The sequence shown here is derived from an EMBL/GenBank/DDBJ whole genome shotgun (WGS) entry which is preliminary data.</text>
</comment>
<organism evidence="1">
    <name type="scientific">marine sediment metagenome</name>
    <dbReference type="NCBI Taxonomy" id="412755"/>
    <lineage>
        <taxon>unclassified sequences</taxon>
        <taxon>metagenomes</taxon>
        <taxon>ecological metagenomes</taxon>
    </lineage>
</organism>
<gene>
    <name evidence="1" type="ORF">LCGC14_2956650</name>
</gene>
<dbReference type="AlphaFoldDB" id="A0A0F8XDA6"/>
<name>A0A0F8XDA6_9ZZZZ</name>
<reference evidence="1" key="1">
    <citation type="journal article" date="2015" name="Nature">
        <title>Complex archaea that bridge the gap between prokaryotes and eukaryotes.</title>
        <authorList>
            <person name="Spang A."/>
            <person name="Saw J.H."/>
            <person name="Jorgensen S.L."/>
            <person name="Zaremba-Niedzwiedzka K."/>
            <person name="Martijn J."/>
            <person name="Lind A.E."/>
            <person name="van Eijk R."/>
            <person name="Schleper C."/>
            <person name="Guy L."/>
            <person name="Ettema T.J."/>
        </authorList>
    </citation>
    <scope>NUCLEOTIDE SEQUENCE</scope>
</reference>
<proteinExistence type="predicted"/>
<feature type="non-terminal residue" evidence="1">
    <location>
        <position position="36"/>
    </location>
</feature>